<dbReference type="AlphaFoldDB" id="A0A2T4J6U0"/>
<proteinExistence type="predicted"/>
<protein>
    <submittedName>
        <fullName evidence="1">Uncharacterized protein</fullName>
    </submittedName>
</protein>
<sequence>MQDRYAGDVGDFVKLGLLRAISPGRKLGVAWYRYPDESHNGDGRHTGYLQDRDRKLAQLDPELFEHLKSVVRTERSIRSLLTVLGDAQSSDEPLDICSVPATRRRNWRAGWFERVMDDLNGCDLVFADPDNGMTDDDHRRQGRAKFGKQIPLSEALRLSEGRTAVIYHHNTRRAGGHDAEIDHWMSVIGAPCLAVRARAYNCRTFFIVNPDPRMAADVRQFCDRWAILKVSLHTGQHG</sequence>
<dbReference type="Proteomes" id="UP000241899">
    <property type="component" value="Unassembled WGS sequence"/>
</dbReference>
<organism evidence="1 2">
    <name type="scientific">Phaeovulum veldkampii DSM 11550</name>
    <dbReference type="NCBI Taxonomy" id="1185920"/>
    <lineage>
        <taxon>Bacteria</taxon>
        <taxon>Pseudomonadati</taxon>
        <taxon>Pseudomonadota</taxon>
        <taxon>Alphaproteobacteria</taxon>
        <taxon>Rhodobacterales</taxon>
        <taxon>Paracoccaceae</taxon>
        <taxon>Phaeovulum</taxon>
    </lineage>
</organism>
<reference evidence="1 2" key="1">
    <citation type="submission" date="2018-03" db="EMBL/GenBank/DDBJ databases">
        <title>Rhodobacter veldkampii.</title>
        <authorList>
            <person name="Meyer T.E."/>
            <person name="Miller S."/>
            <person name="Lodha T."/>
            <person name="Gandham S."/>
            <person name="Chintalapati S."/>
            <person name="Chintalapati V.R."/>
        </authorList>
    </citation>
    <scope>NUCLEOTIDE SEQUENCE [LARGE SCALE GENOMIC DNA]</scope>
    <source>
        <strain evidence="1 2">DSM 11550</strain>
    </source>
</reference>
<gene>
    <name evidence="1" type="ORF">C5F46_15500</name>
</gene>
<accession>A0A2T4J6U0</accession>
<evidence type="ECO:0000313" key="2">
    <source>
        <dbReference type="Proteomes" id="UP000241899"/>
    </source>
</evidence>
<comment type="caution">
    <text evidence="1">The sequence shown here is derived from an EMBL/GenBank/DDBJ whole genome shotgun (WGS) entry which is preliminary data.</text>
</comment>
<name>A0A2T4J6U0_9RHOB</name>
<keyword evidence="2" id="KW-1185">Reference proteome</keyword>
<dbReference type="OrthoDB" id="7823211at2"/>
<evidence type="ECO:0000313" key="1">
    <source>
        <dbReference type="EMBL" id="PTE13610.1"/>
    </source>
</evidence>
<dbReference type="EMBL" id="PZKF01000074">
    <property type="protein sequence ID" value="PTE13610.1"/>
    <property type="molecule type" value="Genomic_DNA"/>
</dbReference>
<dbReference type="RefSeq" id="WP_107326220.1">
    <property type="nucleotide sequence ID" value="NZ_PZKF01000074.1"/>
</dbReference>